<protein>
    <submittedName>
        <fullName evidence="2">Uncharacterized protein</fullName>
    </submittedName>
</protein>
<feature type="region of interest" description="Disordered" evidence="1">
    <location>
        <begin position="348"/>
        <end position="368"/>
    </location>
</feature>
<evidence type="ECO:0000313" key="2">
    <source>
        <dbReference type="EMBL" id="KAI1609637.1"/>
    </source>
</evidence>
<organism evidence="2 3">
    <name type="scientific">Exophiala viscosa</name>
    <dbReference type="NCBI Taxonomy" id="2486360"/>
    <lineage>
        <taxon>Eukaryota</taxon>
        <taxon>Fungi</taxon>
        <taxon>Dikarya</taxon>
        <taxon>Ascomycota</taxon>
        <taxon>Pezizomycotina</taxon>
        <taxon>Eurotiomycetes</taxon>
        <taxon>Chaetothyriomycetidae</taxon>
        <taxon>Chaetothyriales</taxon>
        <taxon>Herpotrichiellaceae</taxon>
        <taxon>Exophiala</taxon>
    </lineage>
</organism>
<feature type="compositionally biased region" description="Basic and acidic residues" evidence="1">
    <location>
        <begin position="531"/>
        <end position="542"/>
    </location>
</feature>
<dbReference type="Proteomes" id="UP001203852">
    <property type="component" value="Unassembled WGS sequence"/>
</dbReference>
<evidence type="ECO:0000313" key="3">
    <source>
        <dbReference type="Proteomes" id="UP001203852"/>
    </source>
</evidence>
<evidence type="ECO:0000256" key="1">
    <source>
        <dbReference type="SAM" id="MobiDB-lite"/>
    </source>
</evidence>
<comment type="caution">
    <text evidence="2">The sequence shown here is derived from an EMBL/GenBank/DDBJ whole genome shotgun (WGS) entry which is preliminary data.</text>
</comment>
<name>A0AAN6I9J0_9EURO</name>
<feature type="region of interest" description="Disordered" evidence="1">
    <location>
        <begin position="502"/>
        <end position="542"/>
    </location>
</feature>
<reference evidence="2" key="1">
    <citation type="journal article" date="2022" name="bioRxiv">
        <title>Deciphering the potential niche of two novel black yeast fungi from a biological soil crust based on their genomes, phenotypes, and melanin regulation.</title>
        <authorList>
            <consortium name="DOE Joint Genome Institute"/>
            <person name="Carr E.C."/>
            <person name="Barton Q."/>
            <person name="Grambo S."/>
            <person name="Sullivan M."/>
            <person name="Renfro C.M."/>
            <person name="Kuo A."/>
            <person name="Pangilinan J."/>
            <person name="Lipzen A."/>
            <person name="Keymanesh K."/>
            <person name="Savage E."/>
            <person name="Barry K."/>
            <person name="Grigoriev I.V."/>
            <person name="Riekhof W.R."/>
            <person name="Harris S.S."/>
        </authorList>
    </citation>
    <scope>NUCLEOTIDE SEQUENCE</scope>
    <source>
        <strain evidence="2">JF 03-4F</strain>
    </source>
</reference>
<proteinExistence type="predicted"/>
<dbReference type="AlphaFoldDB" id="A0AAN6I9J0"/>
<dbReference type="EMBL" id="MU404360">
    <property type="protein sequence ID" value="KAI1609637.1"/>
    <property type="molecule type" value="Genomic_DNA"/>
</dbReference>
<sequence length="558" mass="62736">MHLQDIPPKLVPQLAKILQFRPLENAGKHISTEVKSLPSRYSVGRLEKLLLPRAGHLCKLHKGLDFDLVEVLLHRLQEEVGPRLNNLISQCELLTADQRQRLTRLRSVHVLWLSTREYEITFLASVRDLKWKHQECEACIISLISGDMETLLDLRWIIRSRATSRHVAKHGNPRLQVWVEVWIALLTEITAKYTGDTIDLESLLSRNEAEAVQLKHARAKIHDVRANKLKIKKVGDLTHVAHSISTVDTEDLSPGDGSDEFHADFADTDTKAHSPYSFAVRMATPESFYSVDTVSNNARMVAPSLEQIQEEQQERQDQQEEQDTQELLKPLAYVLPNQELKAQKSYIRLRPSTQEKQQGEEEYVPPRQQWKPQDADIYFSPKWESSSGSRTSWETERFEMQSVRNPADTYVNLVESFPAESSASIAPSAVSSVTDIIRLYGETATPTGSSTSIAPSAVSSVTEIIRMYGETAAPAADVGIRDQVRAAGTYVGIRQQMRAIGSTSRKGKAVDRPGPAAYHRDSGYAVTNHASKNERSGRLPDLHVLDNDSSNWSAMYDN</sequence>
<keyword evidence="3" id="KW-1185">Reference proteome</keyword>
<accession>A0AAN6I9J0</accession>
<gene>
    <name evidence="2" type="ORF">EDD36DRAFT_478062</name>
</gene>